<keyword evidence="2" id="KW-1185">Reference proteome</keyword>
<organism evidence="1 2">
    <name type="scientific">Russula earlei</name>
    <dbReference type="NCBI Taxonomy" id="71964"/>
    <lineage>
        <taxon>Eukaryota</taxon>
        <taxon>Fungi</taxon>
        <taxon>Dikarya</taxon>
        <taxon>Basidiomycota</taxon>
        <taxon>Agaricomycotina</taxon>
        <taxon>Agaricomycetes</taxon>
        <taxon>Russulales</taxon>
        <taxon>Russulaceae</taxon>
        <taxon>Russula</taxon>
    </lineage>
</organism>
<sequence>MRTSTVLAVFCLAVRIAPSFSLPIPSNQNLEGPLLSSSVPGEDSPHIAVRVENPKEAQLLKSAKGTKQSDGNPPGIVGHLVRSHREGVHLKKLADALHTGDRDTACPNGCKGKG</sequence>
<evidence type="ECO:0000313" key="1">
    <source>
        <dbReference type="EMBL" id="KAI9513316.1"/>
    </source>
</evidence>
<proteinExistence type="predicted"/>
<comment type="caution">
    <text evidence="1">The sequence shown here is derived from an EMBL/GenBank/DDBJ whole genome shotgun (WGS) entry which is preliminary data.</text>
</comment>
<dbReference type="EMBL" id="JAGFNK010000002">
    <property type="protein sequence ID" value="KAI9513316.1"/>
    <property type="molecule type" value="Genomic_DNA"/>
</dbReference>
<name>A0ACC0UQ13_9AGAM</name>
<protein>
    <submittedName>
        <fullName evidence="1">Uncharacterized protein</fullName>
    </submittedName>
</protein>
<accession>A0ACC0UQ13</accession>
<gene>
    <name evidence="1" type="ORF">F5148DRAFT_1157646</name>
</gene>
<dbReference type="Proteomes" id="UP001207468">
    <property type="component" value="Unassembled WGS sequence"/>
</dbReference>
<evidence type="ECO:0000313" key="2">
    <source>
        <dbReference type="Proteomes" id="UP001207468"/>
    </source>
</evidence>
<reference evidence="1" key="1">
    <citation type="submission" date="2021-03" db="EMBL/GenBank/DDBJ databases">
        <title>Evolutionary priming and transition to the ectomycorrhizal habit in an iconic lineage of mushroom-forming fungi: is preadaptation a requirement?</title>
        <authorList>
            <consortium name="DOE Joint Genome Institute"/>
            <person name="Looney B.P."/>
            <person name="Miyauchi S."/>
            <person name="Morin E."/>
            <person name="Drula E."/>
            <person name="Courty P.E."/>
            <person name="Chicoki N."/>
            <person name="Fauchery L."/>
            <person name="Kohler A."/>
            <person name="Kuo A."/>
            <person name="LaButti K."/>
            <person name="Pangilinan J."/>
            <person name="Lipzen A."/>
            <person name="Riley R."/>
            <person name="Andreopoulos W."/>
            <person name="He G."/>
            <person name="Johnson J."/>
            <person name="Barry K.W."/>
            <person name="Grigoriev I.V."/>
            <person name="Nagy L."/>
            <person name="Hibbett D."/>
            <person name="Henrissat B."/>
            <person name="Matheny P.B."/>
            <person name="Labbe J."/>
            <person name="Martin A.F."/>
        </authorList>
    </citation>
    <scope>NUCLEOTIDE SEQUENCE</scope>
    <source>
        <strain evidence="1">BPL698</strain>
    </source>
</reference>